<feature type="region of interest" description="Disordered" evidence="1">
    <location>
        <begin position="273"/>
        <end position="305"/>
    </location>
</feature>
<dbReference type="PROSITE" id="PS00141">
    <property type="entry name" value="ASP_PROTEASE"/>
    <property type="match status" value="1"/>
</dbReference>
<dbReference type="OrthoDB" id="437220at2759"/>
<comment type="caution">
    <text evidence="2">The sequence shown here is derived from an EMBL/GenBank/DDBJ whole genome shotgun (WGS) entry which is preliminary data.</text>
</comment>
<feature type="compositionally biased region" description="Basic and acidic residues" evidence="1">
    <location>
        <begin position="753"/>
        <end position="784"/>
    </location>
</feature>
<sequence>MAADVSLHSGEPIRLPILVAELEPEPVTAVFADFFCFRGAEMDKDYDASLARCSWDGDPSGWTDFEEPQAEATGEDEDLPEHPSMSPDDEDSFDPGVDAKSSWRRRKDKKKDDEDDESDDSAAMLADLEVWDRYEEGLQEVLPPEVLGWLLLRRANLPTSARLSIQAAAGNSLLFTDIERAMRAMEDELMVHDEDLQDVISSSEILHVGSRLPQDVYFHQEPDASQGQLEAGFWHQEDDGAYSYWELAEDGEYYTQDPSGLFWAWHDWDELGATASGGGPSDGPKEAEEAFSLSDPKSRTFTQARQAVRAQKLSRGFYPFNPSMKGKSRGKGKGKGKSKGKGFSSKSHAAPDLAATGEIYAQPGDPSFTGCFVCGAKDHSWRSCPKRSGSSKGKGGGKGKGGRNFFSESIFMVQSENDEFLSEDQATELPAVQTIPFSSGDFESATACSELSRTGMCDFRWDSPACHALQERVTSVCPTSHEFSSAWVVTSHEIGGAFASNSGDQHQRGHAVIDSGATETVGSLPAIEDLMRFRFEVSGTPDHFAISDTPPRRFRFGNGSVGFSLSHVLIPQDLGANRVDLGVYSLDVEKVPILIGIRALKALRTVLDCSQAVAVFAALDATVGVRLPRSASGHLLLDLSKNWLQDSFSILAPTTGILIASTEPQDQEKKVLPKLSNFPQSFFILEDQDIRLPSLQPRTPVTSLPIPFGFFVLYLPAMATSTEKDFSKRTEESTEKAIAMAKASIRNTSTPESKAKAKESKSKEKAPELDWDRIEEGNPKDARLHGSPCHGSHQIKTRSNQHAMWQWCERCGVRLCYVPRVGQTGLHRAAGPLAADVQSITYEVSQTEELAYNPRLKDRAIGLQAAENSALRQLEHIRAQKEKVIPKNAAPAMRPSPQPNAVKTSGPILNGPAPSLPTVPAEVVDVDQETAAPADPETLPANPANKRHQLNPAESLEYAQRIGEDK</sequence>
<evidence type="ECO:0000256" key="1">
    <source>
        <dbReference type="SAM" id="MobiDB-lite"/>
    </source>
</evidence>
<evidence type="ECO:0000313" key="3">
    <source>
        <dbReference type="Proteomes" id="UP000186817"/>
    </source>
</evidence>
<feature type="region of interest" description="Disordered" evidence="1">
    <location>
        <begin position="380"/>
        <end position="400"/>
    </location>
</feature>
<dbReference type="InterPro" id="IPR001969">
    <property type="entry name" value="Aspartic_peptidase_AS"/>
</dbReference>
<dbReference type="AlphaFoldDB" id="A0A1Q9DUA7"/>
<reference evidence="2 3" key="1">
    <citation type="submission" date="2016-02" db="EMBL/GenBank/DDBJ databases">
        <title>Genome analysis of coral dinoflagellate symbionts highlights evolutionary adaptations to a symbiotic lifestyle.</title>
        <authorList>
            <person name="Aranda M."/>
            <person name="Li Y."/>
            <person name="Liew Y.J."/>
            <person name="Baumgarten S."/>
            <person name="Simakov O."/>
            <person name="Wilson M."/>
            <person name="Piel J."/>
            <person name="Ashoor H."/>
            <person name="Bougouffa S."/>
            <person name="Bajic V.B."/>
            <person name="Ryu T."/>
            <person name="Ravasi T."/>
            <person name="Bayer T."/>
            <person name="Micklem G."/>
            <person name="Kim H."/>
            <person name="Bhak J."/>
            <person name="Lajeunesse T.C."/>
            <person name="Voolstra C.R."/>
        </authorList>
    </citation>
    <scope>NUCLEOTIDE SEQUENCE [LARGE SCALE GENOMIC DNA]</scope>
    <source>
        <strain evidence="2 3">CCMP2467</strain>
    </source>
</reference>
<evidence type="ECO:0008006" key="4">
    <source>
        <dbReference type="Google" id="ProtNLM"/>
    </source>
</evidence>
<feature type="compositionally biased region" description="Acidic residues" evidence="1">
    <location>
        <begin position="64"/>
        <end position="79"/>
    </location>
</feature>
<feature type="region of interest" description="Disordered" evidence="1">
    <location>
        <begin position="59"/>
        <end position="121"/>
    </location>
</feature>
<protein>
    <recommendedName>
        <fullName evidence="4">CCHC-type domain-containing protein</fullName>
    </recommendedName>
</protein>
<gene>
    <name evidence="2" type="ORF">AK812_SmicGene18751</name>
</gene>
<name>A0A1Q9DUA7_SYMMI</name>
<feature type="region of interest" description="Disordered" evidence="1">
    <location>
        <begin position="317"/>
        <end position="348"/>
    </location>
</feature>
<proteinExistence type="predicted"/>
<evidence type="ECO:0000313" key="2">
    <source>
        <dbReference type="EMBL" id="OLP98760.1"/>
    </source>
</evidence>
<organism evidence="2 3">
    <name type="scientific">Symbiodinium microadriaticum</name>
    <name type="common">Dinoflagellate</name>
    <name type="synonym">Zooxanthella microadriatica</name>
    <dbReference type="NCBI Taxonomy" id="2951"/>
    <lineage>
        <taxon>Eukaryota</taxon>
        <taxon>Sar</taxon>
        <taxon>Alveolata</taxon>
        <taxon>Dinophyceae</taxon>
        <taxon>Suessiales</taxon>
        <taxon>Symbiodiniaceae</taxon>
        <taxon>Symbiodinium</taxon>
    </lineage>
</organism>
<keyword evidence="3" id="KW-1185">Reference proteome</keyword>
<dbReference type="Proteomes" id="UP000186817">
    <property type="component" value="Unassembled WGS sequence"/>
</dbReference>
<feature type="region of interest" description="Disordered" evidence="1">
    <location>
        <begin position="741"/>
        <end position="794"/>
    </location>
</feature>
<accession>A0A1Q9DUA7</accession>
<feature type="compositionally biased region" description="Basic residues" evidence="1">
    <location>
        <begin position="326"/>
        <end position="340"/>
    </location>
</feature>
<feature type="region of interest" description="Disordered" evidence="1">
    <location>
        <begin position="887"/>
        <end position="966"/>
    </location>
</feature>
<dbReference type="GO" id="GO:0006508">
    <property type="term" value="P:proteolysis"/>
    <property type="evidence" value="ECO:0007669"/>
    <property type="project" value="InterPro"/>
</dbReference>
<dbReference type="GO" id="GO:0004190">
    <property type="term" value="F:aspartic-type endopeptidase activity"/>
    <property type="evidence" value="ECO:0007669"/>
    <property type="project" value="InterPro"/>
</dbReference>
<dbReference type="EMBL" id="LSRX01000387">
    <property type="protein sequence ID" value="OLP98760.1"/>
    <property type="molecule type" value="Genomic_DNA"/>
</dbReference>